<accession>A0ABN9S6T1</accession>
<name>A0ABN9S6T1_9DINO</name>
<protein>
    <submittedName>
        <fullName evidence="1">Uncharacterized protein</fullName>
    </submittedName>
</protein>
<proteinExistence type="predicted"/>
<organism evidence="1 2">
    <name type="scientific">Prorocentrum cordatum</name>
    <dbReference type="NCBI Taxonomy" id="2364126"/>
    <lineage>
        <taxon>Eukaryota</taxon>
        <taxon>Sar</taxon>
        <taxon>Alveolata</taxon>
        <taxon>Dinophyceae</taxon>
        <taxon>Prorocentrales</taxon>
        <taxon>Prorocentraceae</taxon>
        <taxon>Prorocentrum</taxon>
    </lineage>
</organism>
<dbReference type="Proteomes" id="UP001189429">
    <property type="component" value="Unassembled WGS sequence"/>
</dbReference>
<dbReference type="EMBL" id="CAUYUJ010009740">
    <property type="protein sequence ID" value="CAK0827556.1"/>
    <property type="molecule type" value="Genomic_DNA"/>
</dbReference>
<gene>
    <name evidence="1" type="ORF">PCOR1329_LOCUS27062</name>
</gene>
<reference evidence="1" key="1">
    <citation type="submission" date="2023-10" db="EMBL/GenBank/DDBJ databases">
        <authorList>
            <person name="Chen Y."/>
            <person name="Shah S."/>
            <person name="Dougan E. K."/>
            <person name="Thang M."/>
            <person name="Chan C."/>
        </authorList>
    </citation>
    <scope>NUCLEOTIDE SEQUENCE [LARGE SCALE GENOMIC DNA]</scope>
</reference>
<evidence type="ECO:0000313" key="2">
    <source>
        <dbReference type="Proteomes" id="UP001189429"/>
    </source>
</evidence>
<comment type="caution">
    <text evidence="1">The sequence shown here is derived from an EMBL/GenBank/DDBJ whole genome shotgun (WGS) entry which is preliminary data.</text>
</comment>
<sequence>DESESVKDESLPTSSAATKLGEAAHLLAILSGWKVKDMPWLSPWESKLKQAIADLTKVNKDLTSIVQGCKSGSSFEDCCATIEKA</sequence>
<keyword evidence="2" id="KW-1185">Reference proteome</keyword>
<evidence type="ECO:0000313" key="1">
    <source>
        <dbReference type="EMBL" id="CAK0827556.1"/>
    </source>
</evidence>
<feature type="non-terminal residue" evidence="1">
    <location>
        <position position="1"/>
    </location>
</feature>
<feature type="non-terminal residue" evidence="1">
    <location>
        <position position="85"/>
    </location>
</feature>